<evidence type="ECO:0000256" key="3">
    <source>
        <dbReference type="SAM" id="MobiDB-lite"/>
    </source>
</evidence>
<dbReference type="InterPro" id="IPR039333">
    <property type="entry name" value="PYM1"/>
</dbReference>
<keyword evidence="6" id="KW-1185">Reference proteome</keyword>
<protein>
    <recommendedName>
        <fullName evidence="2">Partner of Y14 and mago</fullName>
    </recommendedName>
</protein>
<dbReference type="STRING" id="126957.T1JJ07"/>
<name>T1JJ07_STRMM</name>
<dbReference type="InterPro" id="IPR036348">
    <property type="entry name" value="WIBG_N_sf"/>
</dbReference>
<dbReference type="EMBL" id="JH432007">
    <property type="status" value="NOT_ANNOTATED_CDS"/>
    <property type="molecule type" value="Genomic_DNA"/>
</dbReference>
<dbReference type="SMART" id="SM01273">
    <property type="entry name" value="Mago-bind"/>
    <property type="match status" value="1"/>
</dbReference>
<reference evidence="6" key="1">
    <citation type="submission" date="2011-05" db="EMBL/GenBank/DDBJ databases">
        <authorList>
            <person name="Richards S.R."/>
            <person name="Qu J."/>
            <person name="Jiang H."/>
            <person name="Jhangiani S.N."/>
            <person name="Agravi P."/>
            <person name="Goodspeed R."/>
            <person name="Gross S."/>
            <person name="Mandapat C."/>
            <person name="Jackson L."/>
            <person name="Mathew T."/>
            <person name="Pu L."/>
            <person name="Thornton R."/>
            <person name="Saada N."/>
            <person name="Wilczek-Boney K.B."/>
            <person name="Lee S."/>
            <person name="Kovar C."/>
            <person name="Wu Y."/>
            <person name="Scherer S.E."/>
            <person name="Worley K.C."/>
            <person name="Muzny D.M."/>
            <person name="Gibbs R."/>
        </authorList>
    </citation>
    <scope>NUCLEOTIDE SEQUENCE</scope>
    <source>
        <strain evidence="6">Brora</strain>
    </source>
</reference>
<organism evidence="5 6">
    <name type="scientific">Strigamia maritima</name>
    <name type="common">European centipede</name>
    <name type="synonym">Geophilus maritimus</name>
    <dbReference type="NCBI Taxonomy" id="126957"/>
    <lineage>
        <taxon>Eukaryota</taxon>
        <taxon>Metazoa</taxon>
        <taxon>Ecdysozoa</taxon>
        <taxon>Arthropoda</taxon>
        <taxon>Myriapoda</taxon>
        <taxon>Chilopoda</taxon>
        <taxon>Pleurostigmophora</taxon>
        <taxon>Geophilomorpha</taxon>
        <taxon>Linotaeniidae</taxon>
        <taxon>Strigamia</taxon>
    </lineage>
</organism>
<dbReference type="InterPro" id="IPR015362">
    <property type="entry name" value="WIBG_mago-bd"/>
</dbReference>
<evidence type="ECO:0000313" key="5">
    <source>
        <dbReference type="EnsemblMetazoa" id="SMAR013838-PA"/>
    </source>
</evidence>
<dbReference type="PANTHER" id="PTHR22959">
    <property type="entry name" value="PYM PROTEIN"/>
    <property type="match status" value="1"/>
</dbReference>
<comment type="similarity">
    <text evidence="1">Belongs to the pym family.</text>
</comment>
<evidence type="ECO:0000313" key="6">
    <source>
        <dbReference type="Proteomes" id="UP000014500"/>
    </source>
</evidence>
<sequence>MAAAAANTYVKDDSGATFIPATQRPDGTWRKARRVKDGYVPQEEMPLYESKGKQWASKAHPGIPPGLHPDDAAKVLARQHHKDDSLNVDAFPSLNPAPKARENNVHQISKAAKKNAKRKEKKKQKQVQADETSNGLDAVQVEVMSNALRETCINVKPVVSQNKTSNKANSSATEPAKRIKNLKKKLRDIDILKQKIESGQVIPDKDQLLKIARKAEIEKEMEDLELLIDE</sequence>
<dbReference type="PhylomeDB" id="T1JJ07"/>
<dbReference type="SUPFAM" id="SSF101931">
    <property type="entry name" value="Pym (Within the bgcn gene intron protein, WIBG), N-terminal domain"/>
    <property type="match status" value="1"/>
</dbReference>
<dbReference type="GO" id="GO:0003723">
    <property type="term" value="F:RNA binding"/>
    <property type="evidence" value="ECO:0007669"/>
    <property type="project" value="TreeGrafter"/>
</dbReference>
<accession>T1JJ07</accession>
<evidence type="ECO:0000256" key="2">
    <source>
        <dbReference type="ARBA" id="ARBA00018898"/>
    </source>
</evidence>
<dbReference type="OMA" id="IPGCADS"/>
<evidence type="ECO:0000256" key="1">
    <source>
        <dbReference type="ARBA" id="ARBA00009394"/>
    </source>
</evidence>
<feature type="compositionally biased region" description="Basic residues" evidence="3">
    <location>
        <begin position="111"/>
        <end position="125"/>
    </location>
</feature>
<dbReference type="Proteomes" id="UP000014500">
    <property type="component" value="Unassembled WGS sequence"/>
</dbReference>
<dbReference type="AlphaFoldDB" id="T1JJ07"/>
<proteinExistence type="inferred from homology"/>
<dbReference type="HOGENOM" id="CLU_074603_3_0_1"/>
<dbReference type="GO" id="GO:0035145">
    <property type="term" value="C:exon-exon junction complex"/>
    <property type="evidence" value="ECO:0007669"/>
    <property type="project" value="TreeGrafter"/>
</dbReference>
<reference evidence="5" key="2">
    <citation type="submission" date="2015-02" db="UniProtKB">
        <authorList>
            <consortium name="EnsemblMetazoa"/>
        </authorList>
    </citation>
    <scope>IDENTIFICATION</scope>
</reference>
<dbReference type="eggNOG" id="KOG4325">
    <property type="taxonomic scope" value="Eukaryota"/>
</dbReference>
<dbReference type="Pfam" id="PF09282">
    <property type="entry name" value="Mago-bind"/>
    <property type="match status" value="1"/>
</dbReference>
<dbReference type="PANTHER" id="PTHR22959:SF0">
    <property type="entry name" value="PARTNER OF Y14 AND MAGO"/>
    <property type="match status" value="1"/>
</dbReference>
<feature type="region of interest" description="Disordered" evidence="3">
    <location>
        <begin position="1"/>
        <end position="131"/>
    </location>
</feature>
<feature type="domain" description="WIBG Mago-binding" evidence="4">
    <location>
        <begin position="15"/>
        <end position="41"/>
    </location>
</feature>
<dbReference type="GO" id="GO:1903259">
    <property type="term" value="P:exon-exon junction complex disassembly"/>
    <property type="evidence" value="ECO:0007669"/>
    <property type="project" value="InterPro"/>
</dbReference>
<dbReference type="GO" id="GO:0005737">
    <property type="term" value="C:cytoplasm"/>
    <property type="evidence" value="ECO:0007669"/>
    <property type="project" value="TreeGrafter"/>
</dbReference>
<dbReference type="EnsemblMetazoa" id="SMAR013838-RA">
    <property type="protein sequence ID" value="SMAR013838-PA"/>
    <property type="gene ID" value="SMAR013838"/>
</dbReference>
<evidence type="ECO:0000259" key="4">
    <source>
        <dbReference type="SMART" id="SM01273"/>
    </source>
</evidence>